<dbReference type="VEuPathDB" id="VectorBase:AMAM006204"/>
<evidence type="ECO:0000256" key="1">
    <source>
        <dbReference type="SAM" id="MobiDB-lite"/>
    </source>
</evidence>
<proteinExistence type="predicted"/>
<name>A0A182SGB2_9DIPT</name>
<accession>A0A182SGB2</accession>
<feature type="region of interest" description="Disordered" evidence="1">
    <location>
        <begin position="1"/>
        <end position="70"/>
    </location>
</feature>
<sequence>MTQAEELLEVKNLYHSNVPDDQHSPSHSEKNHQQQPNDTNESNDLNTVRRSVSEKIEQRNGDHNETAVVRAAATDGASFFTHDDSAPSDEWTKQTQWHPHVYANPPKQPPTPHSIMDILGWKGTSLAKCTSSSPHSTAALTENHTKPYSGGLFGAPIPEDGGAGGGGHDVSSHYY</sequence>
<dbReference type="Proteomes" id="UP000075901">
    <property type="component" value="Unassembled WGS sequence"/>
</dbReference>
<organism evidence="2 3">
    <name type="scientific">Anopheles maculatus</name>
    <dbReference type="NCBI Taxonomy" id="74869"/>
    <lineage>
        <taxon>Eukaryota</taxon>
        <taxon>Metazoa</taxon>
        <taxon>Ecdysozoa</taxon>
        <taxon>Arthropoda</taxon>
        <taxon>Hexapoda</taxon>
        <taxon>Insecta</taxon>
        <taxon>Pterygota</taxon>
        <taxon>Neoptera</taxon>
        <taxon>Endopterygota</taxon>
        <taxon>Diptera</taxon>
        <taxon>Nematocera</taxon>
        <taxon>Culicoidea</taxon>
        <taxon>Culicidae</taxon>
        <taxon>Anophelinae</taxon>
        <taxon>Anopheles</taxon>
        <taxon>Anopheles maculatus group</taxon>
    </lineage>
</organism>
<reference evidence="2" key="2">
    <citation type="submission" date="2020-05" db="UniProtKB">
        <authorList>
            <consortium name="EnsemblMetazoa"/>
        </authorList>
    </citation>
    <scope>IDENTIFICATION</scope>
    <source>
        <strain evidence="2">maculatus3</strain>
    </source>
</reference>
<evidence type="ECO:0000313" key="3">
    <source>
        <dbReference type="Proteomes" id="UP000075901"/>
    </source>
</evidence>
<feature type="compositionally biased region" description="Polar residues" evidence="1">
    <location>
        <begin position="33"/>
        <end position="50"/>
    </location>
</feature>
<keyword evidence="3" id="KW-1185">Reference proteome</keyword>
<dbReference type="EnsemblMetazoa" id="AMAM006204-RA">
    <property type="protein sequence ID" value="AMAM006204-PA"/>
    <property type="gene ID" value="AMAM006204"/>
</dbReference>
<feature type="compositionally biased region" description="Basic and acidic residues" evidence="1">
    <location>
        <begin position="18"/>
        <end position="32"/>
    </location>
</feature>
<feature type="compositionally biased region" description="Basic and acidic residues" evidence="1">
    <location>
        <begin position="51"/>
        <end position="65"/>
    </location>
</feature>
<protein>
    <submittedName>
        <fullName evidence="2">Uncharacterized protein</fullName>
    </submittedName>
</protein>
<feature type="region of interest" description="Disordered" evidence="1">
    <location>
        <begin position="150"/>
        <end position="175"/>
    </location>
</feature>
<reference evidence="3" key="1">
    <citation type="submission" date="2013-09" db="EMBL/GenBank/DDBJ databases">
        <title>The Genome Sequence of Anopheles maculatus species B.</title>
        <authorList>
            <consortium name="The Broad Institute Genomics Platform"/>
            <person name="Neafsey D.E."/>
            <person name="Besansky N."/>
            <person name="Howell P."/>
            <person name="Walton C."/>
            <person name="Young S.K."/>
            <person name="Zeng Q."/>
            <person name="Gargeya S."/>
            <person name="Fitzgerald M."/>
            <person name="Haas B."/>
            <person name="Abouelleil A."/>
            <person name="Allen A.W."/>
            <person name="Alvarado L."/>
            <person name="Arachchi H.M."/>
            <person name="Berlin A.M."/>
            <person name="Chapman S.B."/>
            <person name="Gainer-Dewar J."/>
            <person name="Goldberg J."/>
            <person name="Griggs A."/>
            <person name="Gujja S."/>
            <person name="Hansen M."/>
            <person name="Howarth C."/>
            <person name="Imamovic A."/>
            <person name="Ireland A."/>
            <person name="Larimer J."/>
            <person name="McCowan C."/>
            <person name="Murphy C."/>
            <person name="Pearson M."/>
            <person name="Poon T.W."/>
            <person name="Priest M."/>
            <person name="Roberts A."/>
            <person name="Saif S."/>
            <person name="Shea T."/>
            <person name="Sisk P."/>
            <person name="Sykes S."/>
            <person name="Wortman J."/>
            <person name="Nusbaum C."/>
            <person name="Birren B."/>
        </authorList>
    </citation>
    <scope>NUCLEOTIDE SEQUENCE [LARGE SCALE GENOMIC DNA]</scope>
    <source>
        <strain evidence="3">maculatus3</strain>
    </source>
</reference>
<evidence type="ECO:0000313" key="2">
    <source>
        <dbReference type="EnsemblMetazoa" id="AMAM006204-PA"/>
    </source>
</evidence>
<dbReference type="AlphaFoldDB" id="A0A182SGB2"/>